<dbReference type="Proteomes" id="UP001499909">
    <property type="component" value="Unassembled WGS sequence"/>
</dbReference>
<gene>
    <name evidence="1" type="ORF">GCM10022406_39310</name>
</gene>
<proteinExistence type="predicted"/>
<dbReference type="RefSeq" id="WP_345117659.1">
    <property type="nucleotide sequence ID" value="NZ_BAABDH010000112.1"/>
</dbReference>
<comment type="caution">
    <text evidence="1">The sequence shown here is derived from an EMBL/GenBank/DDBJ whole genome shotgun (WGS) entry which is preliminary data.</text>
</comment>
<evidence type="ECO:0008006" key="3">
    <source>
        <dbReference type="Google" id="ProtNLM"/>
    </source>
</evidence>
<evidence type="ECO:0000313" key="2">
    <source>
        <dbReference type="Proteomes" id="UP001499909"/>
    </source>
</evidence>
<protein>
    <recommendedName>
        <fullName evidence="3">XRE family transcriptional regulator</fullName>
    </recommendedName>
</protein>
<evidence type="ECO:0000313" key="1">
    <source>
        <dbReference type="EMBL" id="GAA3953749.1"/>
    </source>
</evidence>
<name>A0ABP7NTQ8_9BACT</name>
<sequence length="74" mass="8150">MLTDKQKYFHLMGEVCEQLAPDAVDATVRAGYKTPSNLLAMVRLGRRANLPDLVAMVEVSLPAFEIPTHLRPAA</sequence>
<keyword evidence="2" id="KW-1185">Reference proteome</keyword>
<reference evidence="2" key="1">
    <citation type="journal article" date="2019" name="Int. J. Syst. Evol. Microbiol.">
        <title>The Global Catalogue of Microorganisms (GCM) 10K type strain sequencing project: providing services to taxonomists for standard genome sequencing and annotation.</title>
        <authorList>
            <consortium name="The Broad Institute Genomics Platform"/>
            <consortium name="The Broad Institute Genome Sequencing Center for Infectious Disease"/>
            <person name="Wu L."/>
            <person name="Ma J."/>
        </authorList>
    </citation>
    <scope>NUCLEOTIDE SEQUENCE [LARGE SCALE GENOMIC DNA]</scope>
    <source>
        <strain evidence="2">JCM 17214</strain>
    </source>
</reference>
<accession>A0ABP7NTQ8</accession>
<organism evidence="1 2">
    <name type="scientific">Hymenobacter algoricola</name>
    <dbReference type="NCBI Taxonomy" id="486267"/>
    <lineage>
        <taxon>Bacteria</taxon>
        <taxon>Pseudomonadati</taxon>
        <taxon>Bacteroidota</taxon>
        <taxon>Cytophagia</taxon>
        <taxon>Cytophagales</taxon>
        <taxon>Hymenobacteraceae</taxon>
        <taxon>Hymenobacter</taxon>
    </lineage>
</organism>
<dbReference type="EMBL" id="BAABDH010000112">
    <property type="protein sequence ID" value="GAA3953749.1"/>
    <property type="molecule type" value="Genomic_DNA"/>
</dbReference>